<gene>
    <name evidence="9" type="ORF">ONB1V03_LOCUS16418</name>
</gene>
<feature type="region of interest" description="Disordered" evidence="6">
    <location>
        <begin position="349"/>
        <end position="371"/>
    </location>
</feature>
<feature type="transmembrane region" description="Helical" evidence="7">
    <location>
        <begin position="289"/>
        <end position="312"/>
    </location>
</feature>
<sequence>MVFAVLGMTITAFIILVFWIYSSTPIIKAAGRELSYLLLIGIFMSFSMTFVIVAKPTPWTCGRRRSCTKPKYTSPQSQLVITGLLISLEIIINVCWLFHDKFGTMVFAVLGMTITAFIILVFWIYSSTPIIKAAGRELSYLLLMGIFMSFSMTFVIVAKPTPWTCGRRRSCTKPKYTSPQSQLVITGLLISLEIIINVCWLFHDKPDVTHVYPTREDNILICLGSDNTSYLVGLIYPSILIGFCTAYAFKTRKCPEGFNEARYLTFTNYTTCVIWLAFLPLFVLSTSTAIRSVTLSCLLSLSGAVQIACLFVPKVYIALLKPEKNTKENVMCSHSQHFNRNRATNYTQTSASSATHANHNNSPTGNPSIMVNGGKPINTRTALVNGVITYYLFVYCTMLM</sequence>
<feature type="transmembrane region" description="Helical" evidence="7">
    <location>
        <begin position="34"/>
        <end position="54"/>
    </location>
</feature>
<feature type="transmembrane region" description="Helical" evidence="7">
    <location>
        <begin position="105"/>
        <end position="126"/>
    </location>
</feature>
<feature type="transmembrane region" description="Helical" evidence="7">
    <location>
        <begin position="230"/>
        <end position="249"/>
    </location>
</feature>
<feature type="transmembrane region" description="Helical" evidence="7">
    <location>
        <begin position="6"/>
        <end position="22"/>
    </location>
</feature>
<feature type="transmembrane region" description="Helical" evidence="7">
    <location>
        <begin position="261"/>
        <end position="283"/>
    </location>
</feature>
<dbReference type="Proteomes" id="UP000728032">
    <property type="component" value="Unassembled WGS sequence"/>
</dbReference>
<dbReference type="GO" id="GO:0004930">
    <property type="term" value="F:G protein-coupled receptor activity"/>
    <property type="evidence" value="ECO:0007669"/>
    <property type="project" value="InterPro"/>
</dbReference>
<keyword evidence="5" id="KW-0325">Glycoprotein</keyword>
<evidence type="ECO:0000256" key="3">
    <source>
        <dbReference type="ARBA" id="ARBA00022989"/>
    </source>
</evidence>
<dbReference type="AlphaFoldDB" id="A0A7R9MGM0"/>
<dbReference type="EMBL" id="OC933309">
    <property type="protein sequence ID" value="CAD7659847.1"/>
    <property type="molecule type" value="Genomic_DNA"/>
</dbReference>
<keyword evidence="2 7" id="KW-0812">Transmembrane</keyword>
<evidence type="ECO:0000256" key="2">
    <source>
        <dbReference type="ARBA" id="ARBA00022692"/>
    </source>
</evidence>
<keyword evidence="4 7" id="KW-0472">Membrane</keyword>
<feature type="transmembrane region" description="Helical" evidence="7">
    <location>
        <begin position="79"/>
        <end position="98"/>
    </location>
</feature>
<keyword evidence="10" id="KW-1185">Reference proteome</keyword>
<reference evidence="9" key="1">
    <citation type="submission" date="2020-11" db="EMBL/GenBank/DDBJ databases">
        <authorList>
            <person name="Tran Van P."/>
        </authorList>
    </citation>
    <scope>NUCLEOTIDE SEQUENCE</scope>
</reference>
<evidence type="ECO:0000313" key="10">
    <source>
        <dbReference type="Proteomes" id="UP000728032"/>
    </source>
</evidence>
<dbReference type="GO" id="GO:0016020">
    <property type="term" value="C:membrane"/>
    <property type="evidence" value="ECO:0007669"/>
    <property type="project" value="UniProtKB-SubCell"/>
</dbReference>
<feature type="non-terminal residue" evidence="9">
    <location>
        <position position="1"/>
    </location>
</feature>
<protein>
    <recommendedName>
        <fullName evidence="8">G-protein coupled receptors family 3 profile domain-containing protein</fullName>
    </recommendedName>
</protein>
<proteinExistence type="predicted"/>
<evidence type="ECO:0000256" key="1">
    <source>
        <dbReference type="ARBA" id="ARBA00004141"/>
    </source>
</evidence>
<evidence type="ECO:0000256" key="5">
    <source>
        <dbReference type="ARBA" id="ARBA00023180"/>
    </source>
</evidence>
<accession>A0A7R9MGM0</accession>
<keyword evidence="3 7" id="KW-1133">Transmembrane helix</keyword>
<dbReference type="InterPro" id="IPR017978">
    <property type="entry name" value="GPCR_3_C"/>
</dbReference>
<evidence type="ECO:0000256" key="4">
    <source>
        <dbReference type="ARBA" id="ARBA00023136"/>
    </source>
</evidence>
<evidence type="ECO:0000259" key="8">
    <source>
        <dbReference type="PROSITE" id="PS50259"/>
    </source>
</evidence>
<organism evidence="9">
    <name type="scientific">Oppiella nova</name>
    <dbReference type="NCBI Taxonomy" id="334625"/>
    <lineage>
        <taxon>Eukaryota</taxon>
        <taxon>Metazoa</taxon>
        <taxon>Ecdysozoa</taxon>
        <taxon>Arthropoda</taxon>
        <taxon>Chelicerata</taxon>
        <taxon>Arachnida</taxon>
        <taxon>Acari</taxon>
        <taxon>Acariformes</taxon>
        <taxon>Sarcoptiformes</taxon>
        <taxon>Oribatida</taxon>
        <taxon>Brachypylina</taxon>
        <taxon>Oppioidea</taxon>
        <taxon>Oppiidae</taxon>
        <taxon>Oppiella</taxon>
    </lineage>
</organism>
<dbReference type="Pfam" id="PF00003">
    <property type="entry name" value="7tm_3"/>
    <property type="match status" value="3"/>
</dbReference>
<dbReference type="PROSITE" id="PS50259">
    <property type="entry name" value="G_PROTEIN_RECEP_F3_4"/>
    <property type="match status" value="1"/>
</dbReference>
<evidence type="ECO:0000256" key="7">
    <source>
        <dbReference type="SAM" id="Phobius"/>
    </source>
</evidence>
<feature type="transmembrane region" description="Helical" evidence="7">
    <location>
        <begin position="138"/>
        <end position="158"/>
    </location>
</feature>
<name>A0A7R9MGM0_9ACAR</name>
<dbReference type="PANTHER" id="PTHR24060">
    <property type="entry name" value="METABOTROPIC GLUTAMATE RECEPTOR"/>
    <property type="match status" value="1"/>
</dbReference>
<dbReference type="InterPro" id="IPR050726">
    <property type="entry name" value="mGluR"/>
</dbReference>
<feature type="compositionally biased region" description="Polar residues" evidence="6">
    <location>
        <begin position="349"/>
        <end position="369"/>
    </location>
</feature>
<comment type="subcellular location">
    <subcellularLocation>
        <location evidence="1">Membrane</location>
        <topology evidence="1">Multi-pass membrane protein</topology>
    </subcellularLocation>
</comment>
<dbReference type="OrthoDB" id="425344at2759"/>
<feature type="transmembrane region" description="Helical" evidence="7">
    <location>
        <begin position="183"/>
        <end position="203"/>
    </location>
</feature>
<evidence type="ECO:0000256" key="6">
    <source>
        <dbReference type="SAM" id="MobiDB-lite"/>
    </source>
</evidence>
<dbReference type="EMBL" id="CAJPVJ010018484">
    <property type="protein sequence ID" value="CAG2176985.1"/>
    <property type="molecule type" value="Genomic_DNA"/>
</dbReference>
<feature type="domain" description="G-protein coupled receptors family 3 profile" evidence="8">
    <location>
        <begin position="1"/>
        <end position="334"/>
    </location>
</feature>
<evidence type="ECO:0000313" key="9">
    <source>
        <dbReference type="EMBL" id="CAD7659847.1"/>
    </source>
</evidence>